<dbReference type="PANTHER" id="PTHR43322">
    <property type="entry name" value="1-D-DEOXYXYLULOSE 5-PHOSPHATE SYNTHASE-RELATED"/>
    <property type="match status" value="1"/>
</dbReference>
<comment type="subunit">
    <text evidence="2">Homodimer.</text>
</comment>
<evidence type="ECO:0000256" key="2">
    <source>
        <dbReference type="ARBA" id="ARBA00011738"/>
    </source>
</evidence>
<reference evidence="6 7" key="2">
    <citation type="journal article" date="2017" name="Nature">
        <title>The Apostasia genome and the evolution of orchids.</title>
        <authorList>
            <person name="Zhang G.Q."/>
            <person name="Liu K.W."/>
            <person name="Li Z."/>
            <person name="Lohaus R."/>
            <person name="Hsiao Y.Y."/>
            <person name="Niu S.C."/>
            <person name="Wang J.Y."/>
            <person name="Lin Y.C."/>
            <person name="Xu Q."/>
            <person name="Chen L.J."/>
            <person name="Yoshida K."/>
            <person name="Fujiwara S."/>
            <person name="Wang Z.W."/>
            <person name="Zhang Y.Q."/>
            <person name="Mitsuda N."/>
            <person name="Wang M."/>
            <person name="Liu G.H."/>
            <person name="Pecoraro L."/>
            <person name="Huang H.X."/>
            <person name="Xiao X.J."/>
            <person name="Lin M."/>
            <person name="Wu X.Y."/>
            <person name="Wu W.L."/>
            <person name="Chen Y.Y."/>
            <person name="Chang S.B."/>
            <person name="Sakamoto S."/>
            <person name="Ohme-Takagi M."/>
            <person name="Yagi M."/>
            <person name="Zeng S.J."/>
            <person name="Shen C.Y."/>
            <person name="Yeh C.M."/>
            <person name="Luo Y.B."/>
            <person name="Tsai W.C."/>
            <person name="Van de Peer Y."/>
            <person name="Liu Z.J."/>
        </authorList>
    </citation>
    <scope>NUCLEOTIDE SEQUENCE [LARGE SCALE GENOMIC DNA]</scope>
    <source>
        <tissue evidence="6">The whole plant</tissue>
    </source>
</reference>
<keyword evidence="4" id="KW-0460">Magnesium</keyword>
<dbReference type="GO" id="GO:0008661">
    <property type="term" value="F:1-deoxy-D-xylulose-5-phosphate synthase activity"/>
    <property type="evidence" value="ECO:0007669"/>
    <property type="project" value="InterPro"/>
</dbReference>
<keyword evidence="7" id="KW-1185">Reference proteome</keyword>
<evidence type="ECO:0000313" key="7">
    <source>
        <dbReference type="Proteomes" id="UP000233837"/>
    </source>
</evidence>
<evidence type="ECO:0000256" key="1">
    <source>
        <dbReference type="ARBA" id="ARBA00001946"/>
    </source>
</evidence>
<gene>
    <name evidence="6" type="ORF">MA16_Dca024520</name>
</gene>
<proteinExistence type="predicted"/>
<keyword evidence="5" id="KW-0786">Thiamine pyrophosphate</keyword>
<dbReference type="SUPFAM" id="SSF52518">
    <property type="entry name" value="Thiamin diphosphate-binding fold (THDP-binding)"/>
    <property type="match status" value="1"/>
</dbReference>
<reference evidence="6 7" key="1">
    <citation type="journal article" date="2016" name="Sci. Rep.">
        <title>The Dendrobium catenatum Lindl. genome sequence provides insights into polysaccharide synthase, floral development and adaptive evolution.</title>
        <authorList>
            <person name="Zhang G.Q."/>
            <person name="Xu Q."/>
            <person name="Bian C."/>
            <person name="Tsai W.C."/>
            <person name="Yeh C.M."/>
            <person name="Liu K.W."/>
            <person name="Yoshida K."/>
            <person name="Zhang L.S."/>
            <person name="Chang S.B."/>
            <person name="Chen F."/>
            <person name="Shi Y."/>
            <person name="Su Y.Y."/>
            <person name="Zhang Y.Q."/>
            <person name="Chen L.J."/>
            <person name="Yin Y."/>
            <person name="Lin M."/>
            <person name="Huang H."/>
            <person name="Deng H."/>
            <person name="Wang Z.W."/>
            <person name="Zhu S.L."/>
            <person name="Zhao X."/>
            <person name="Deng C."/>
            <person name="Niu S.C."/>
            <person name="Huang J."/>
            <person name="Wang M."/>
            <person name="Liu G.H."/>
            <person name="Yang H.J."/>
            <person name="Xiao X.J."/>
            <person name="Hsiao Y.Y."/>
            <person name="Wu W.L."/>
            <person name="Chen Y.Y."/>
            <person name="Mitsuda N."/>
            <person name="Ohme-Takagi M."/>
            <person name="Luo Y.B."/>
            <person name="Van de Peer Y."/>
            <person name="Liu Z.J."/>
        </authorList>
    </citation>
    <scope>NUCLEOTIDE SEQUENCE [LARGE SCALE GENOMIC DNA]</scope>
    <source>
        <tissue evidence="6">The whole plant</tissue>
    </source>
</reference>
<dbReference type="PANTHER" id="PTHR43322:SF5">
    <property type="entry name" value="1-DEOXY-D-XYLULOSE-5-PHOSPHATE SYNTHASE, CHLOROPLASTIC"/>
    <property type="match status" value="1"/>
</dbReference>
<sequence length="209" mass="22259">MDFFREENVTDAACGGDDGLADGTTSRTLTTSSSFSVPVDSAMAVGFCGVEGVRPIASCVDGRSWETEGVGTEGDRPIAIDARATGTPAAGHAIAEGVRAGRSHQRRWEYDGTDGVYVKWTRQSKKKKNASVWLPTTSSSSLLPEGFRESDQGLATEDLQKLPVSFAMDRAGLDGADEPTHCGAFDIAYMACLPNDENKIFDPGICLLQ</sequence>
<name>A0A2I0VI62_9ASPA</name>
<keyword evidence="3" id="KW-0808">Transferase</keyword>
<dbReference type="Proteomes" id="UP000233837">
    <property type="component" value="Unassembled WGS sequence"/>
</dbReference>
<evidence type="ECO:0000256" key="5">
    <source>
        <dbReference type="ARBA" id="ARBA00023052"/>
    </source>
</evidence>
<dbReference type="STRING" id="906689.A0A2I0VI62"/>
<dbReference type="GO" id="GO:0016114">
    <property type="term" value="P:terpenoid biosynthetic process"/>
    <property type="evidence" value="ECO:0007669"/>
    <property type="project" value="InterPro"/>
</dbReference>
<dbReference type="Gene3D" id="3.40.50.970">
    <property type="match status" value="1"/>
</dbReference>
<protein>
    <submittedName>
        <fullName evidence="6">Putative 1-deoxy-D-xylulose-5-phosphate synthase 2, chloroplastic</fullName>
    </submittedName>
</protein>
<dbReference type="InterPro" id="IPR029061">
    <property type="entry name" value="THDP-binding"/>
</dbReference>
<organism evidence="6 7">
    <name type="scientific">Dendrobium catenatum</name>
    <dbReference type="NCBI Taxonomy" id="906689"/>
    <lineage>
        <taxon>Eukaryota</taxon>
        <taxon>Viridiplantae</taxon>
        <taxon>Streptophyta</taxon>
        <taxon>Embryophyta</taxon>
        <taxon>Tracheophyta</taxon>
        <taxon>Spermatophyta</taxon>
        <taxon>Magnoliopsida</taxon>
        <taxon>Liliopsida</taxon>
        <taxon>Asparagales</taxon>
        <taxon>Orchidaceae</taxon>
        <taxon>Epidendroideae</taxon>
        <taxon>Malaxideae</taxon>
        <taxon>Dendrobiinae</taxon>
        <taxon>Dendrobium</taxon>
    </lineage>
</organism>
<dbReference type="InterPro" id="IPR005477">
    <property type="entry name" value="Dxylulose-5-P_synthase"/>
</dbReference>
<evidence type="ECO:0000256" key="3">
    <source>
        <dbReference type="ARBA" id="ARBA00022679"/>
    </source>
</evidence>
<dbReference type="EMBL" id="KZ503534">
    <property type="protein sequence ID" value="PKU63091.1"/>
    <property type="molecule type" value="Genomic_DNA"/>
</dbReference>
<dbReference type="AlphaFoldDB" id="A0A2I0VI62"/>
<evidence type="ECO:0000256" key="4">
    <source>
        <dbReference type="ARBA" id="ARBA00022842"/>
    </source>
</evidence>
<evidence type="ECO:0000313" key="6">
    <source>
        <dbReference type="EMBL" id="PKU63091.1"/>
    </source>
</evidence>
<comment type="cofactor">
    <cofactor evidence="1">
        <name>Mg(2+)</name>
        <dbReference type="ChEBI" id="CHEBI:18420"/>
    </cofactor>
</comment>
<accession>A0A2I0VI62</accession>